<evidence type="ECO:0000313" key="3">
    <source>
        <dbReference type="Proteomes" id="UP000007978"/>
    </source>
</evidence>
<dbReference type="HOGENOM" id="CLU_038178_0_0_1"/>
<dbReference type="GeneID" id="20369147"/>
<dbReference type="Proteomes" id="UP000007978">
    <property type="component" value="Chromosome 4"/>
</dbReference>
<evidence type="ECO:0000313" key="2">
    <source>
        <dbReference type="EMBL" id="EKJ69277.1"/>
    </source>
</evidence>
<organism evidence="2 3">
    <name type="scientific">Fusarium pseudograminearum (strain CS3096)</name>
    <name type="common">Wheat and barley crown-rot fungus</name>
    <dbReference type="NCBI Taxonomy" id="1028729"/>
    <lineage>
        <taxon>Eukaryota</taxon>
        <taxon>Fungi</taxon>
        <taxon>Dikarya</taxon>
        <taxon>Ascomycota</taxon>
        <taxon>Pezizomycotina</taxon>
        <taxon>Sordariomycetes</taxon>
        <taxon>Hypocreomycetidae</taxon>
        <taxon>Hypocreales</taxon>
        <taxon>Nectriaceae</taxon>
        <taxon>Fusarium</taxon>
    </lineage>
</organism>
<protein>
    <submittedName>
        <fullName evidence="2">Uncharacterized protein</fullName>
    </submittedName>
</protein>
<dbReference type="KEGG" id="fpu:FPSE_10530"/>
<sequence>MSQPYQFIQNEERWASRFRTEEMKYLQNMGSAKQATSGSVCDRTHLFAFHAIIKQRGYEVLPVLKAATAVEIYDHNGQITKFINGDGQKNEGLEHQLSQTLGASLGLVWSSLQRTKERRNAQADPQQFSRPLSKRQQQMPNPDYNPAPASSPGSASGSTSGSTSGSVTGSTGSSSTGSDQSFAEGVKQSDLQSEDYTVRLITSVLRHILHNAQRPNALEALEYREKETLTLTTTASGKFVATDDGGLRHRTRKARGVTTANFFALVEAKKALYKDKNGIPFFRDEVLAQISCEAILAKISEPDNVCGDSVVVIHAACHHVCFVEFNMSEAYGVDFRKGRTPADPLNIHMSKWFDIATRDGRLGIVKNMQGLINKSLE</sequence>
<feature type="compositionally biased region" description="Polar residues" evidence="1">
    <location>
        <begin position="123"/>
        <end position="140"/>
    </location>
</feature>
<accession>K3V791</accession>
<feature type="region of interest" description="Disordered" evidence="1">
    <location>
        <begin position="116"/>
        <end position="188"/>
    </location>
</feature>
<reference evidence="2 3" key="1">
    <citation type="journal article" date="2012" name="PLoS Pathog.">
        <title>Comparative pathogenomics reveals horizontally acquired novel virulence genes in fungi infecting cereal hosts.</title>
        <authorList>
            <person name="Gardiner D.M."/>
            <person name="McDonald M.C."/>
            <person name="Covarelli L."/>
            <person name="Solomon P.S."/>
            <person name="Rusu A.G."/>
            <person name="Marshall M."/>
            <person name="Kazan K."/>
            <person name="Chakraborty S."/>
            <person name="McDonald B.A."/>
            <person name="Manners J.M."/>
        </authorList>
    </citation>
    <scope>NUCLEOTIDE SEQUENCE [LARGE SCALE GENOMIC DNA]</scope>
    <source>
        <strain evidence="2 3">CS3096</strain>
    </source>
</reference>
<dbReference type="EMBL" id="AFNW01000348">
    <property type="protein sequence ID" value="EKJ69277.1"/>
    <property type="molecule type" value="Genomic_DNA"/>
</dbReference>
<comment type="caution">
    <text evidence="2">The sequence shown here is derived from an EMBL/GenBank/DDBJ whole genome shotgun (WGS) entry which is preliminary data.</text>
</comment>
<gene>
    <name evidence="2" type="ORF">FPSE_10530</name>
</gene>
<proteinExistence type="predicted"/>
<feature type="compositionally biased region" description="Low complexity" evidence="1">
    <location>
        <begin position="146"/>
        <end position="178"/>
    </location>
</feature>
<evidence type="ECO:0000256" key="1">
    <source>
        <dbReference type="SAM" id="MobiDB-lite"/>
    </source>
</evidence>
<dbReference type="OrthoDB" id="4646997at2759"/>
<dbReference type="RefSeq" id="XP_009261922.1">
    <property type="nucleotide sequence ID" value="XM_009263647.1"/>
</dbReference>
<dbReference type="eggNOG" id="ENOG502RR48">
    <property type="taxonomic scope" value="Eukaryota"/>
</dbReference>
<keyword evidence="3" id="KW-1185">Reference proteome</keyword>
<dbReference type="AlphaFoldDB" id="K3V791"/>
<name>K3V791_FUSPC</name>